<dbReference type="Gene3D" id="2.60.40.1180">
    <property type="entry name" value="Golgi alpha-mannosidase II"/>
    <property type="match status" value="1"/>
</dbReference>
<dbReference type="GO" id="GO:0004553">
    <property type="term" value="F:hydrolase activity, hydrolyzing O-glycosyl compounds"/>
    <property type="evidence" value="ECO:0007669"/>
    <property type="project" value="InterPro"/>
</dbReference>
<dbReference type="SUPFAM" id="SSF51445">
    <property type="entry name" value="(Trans)glycosidases"/>
    <property type="match status" value="1"/>
</dbReference>
<dbReference type="PANTHER" id="PTHR43447">
    <property type="entry name" value="ALPHA-AMYLASE"/>
    <property type="match status" value="1"/>
</dbReference>
<evidence type="ECO:0000256" key="6">
    <source>
        <dbReference type="ARBA" id="ARBA00023295"/>
    </source>
</evidence>
<keyword evidence="4" id="KW-0378">Hydrolase</keyword>
<dbReference type="GO" id="GO:0005975">
    <property type="term" value="P:carbohydrate metabolic process"/>
    <property type="evidence" value="ECO:0007669"/>
    <property type="project" value="InterPro"/>
</dbReference>
<dbReference type="PIRSF" id="PIRSF001021">
    <property type="entry name" value="Alph-amls_thrmst"/>
    <property type="match status" value="1"/>
</dbReference>
<dbReference type="Proteomes" id="UP000757232">
    <property type="component" value="Unassembled WGS sequence"/>
</dbReference>
<dbReference type="InterPro" id="IPR017853">
    <property type="entry name" value="GH"/>
</dbReference>
<proteinExistence type="inferred from homology"/>
<dbReference type="Pfam" id="PF00128">
    <property type="entry name" value="Alpha-amylase"/>
    <property type="match status" value="1"/>
</dbReference>
<dbReference type="Gene3D" id="3.20.20.80">
    <property type="entry name" value="Glycosidases"/>
    <property type="match status" value="1"/>
</dbReference>
<name>A0A9Q5HRK7_SANBA</name>
<protein>
    <recommendedName>
        <fullName evidence="7">Glycosyl hydrolase family 13 catalytic domain-containing protein</fullName>
    </recommendedName>
</protein>
<dbReference type="CDD" id="cd11318">
    <property type="entry name" value="AmyAc_bac_fung_AmyA"/>
    <property type="match status" value="1"/>
</dbReference>
<evidence type="ECO:0000313" key="8">
    <source>
        <dbReference type="EMBL" id="OCB84702.1"/>
    </source>
</evidence>
<keyword evidence="5" id="KW-0119">Carbohydrate metabolism</keyword>
<keyword evidence="9" id="KW-1185">Reference proteome</keyword>
<dbReference type="Gene3D" id="2.40.30.140">
    <property type="match status" value="1"/>
</dbReference>
<sequence length="518" mass="59498">MTLQPDNQEQNPLMIQFYTWESRGSERTSWWKHFEQEVPRLKDLGVTHVWLPPMAKSATRKYCGYDVYDLWDLGEFDQKNSVATRWGTKGELNRACAVAKSRGIGIIVDAVLNHRNGADRKESFQAIPVDEKNRLIRKGPAKEIEAWTIYDFPGRQNKYSEMKWDHRHFSGVDWDAMTRTKEIYYIPGPGRNGWSKFVADELENYDYLLGCDIDHRQPEVRQDLFKWGTWIIEQTAAVGFRMDAMKHYDRRFLREFLDRTKKTTGKPNLFAVSEYWHGDIDVLEHYVDLLRGSTSFFDVPLHYNFHNASKQGPSFDLRHMFKNALVGRRPWEAVTFVDNHDTVYPGFKLQAYALILLRMDGFPCIFYGDLYPDNECYDPRIGPKLELLIQARKNFAYGSTTDYFQYRDCIGFVRSGDARHPGCAVVIRSSIGAGEVMSETAISGIGTANDHNGKLKGHANIQGLRMKVPSSLHKKPSEAPVKYRDLLSEDSNAVSISNDGYALFPCPIGTVAVWVPET</sequence>
<dbReference type="InterPro" id="IPR013776">
    <property type="entry name" value="A-amylase_thermo"/>
</dbReference>
<evidence type="ECO:0000256" key="2">
    <source>
        <dbReference type="ARBA" id="ARBA00008061"/>
    </source>
</evidence>
<evidence type="ECO:0000259" key="7">
    <source>
        <dbReference type="SMART" id="SM00642"/>
    </source>
</evidence>
<accession>A0A9Q5HRK7</accession>
<feature type="domain" description="Glycosyl hydrolase family 13 catalytic" evidence="7">
    <location>
        <begin position="12"/>
        <end position="392"/>
    </location>
</feature>
<dbReference type="SMART" id="SM00642">
    <property type="entry name" value="Aamy"/>
    <property type="match status" value="1"/>
</dbReference>
<keyword evidence="6" id="KW-0326">Glycosidase</keyword>
<dbReference type="OrthoDB" id="550577at2759"/>
<dbReference type="NCBIfam" id="NF006969">
    <property type="entry name" value="PRK09441.1-2"/>
    <property type="match status" value="1"/>
</dbReference>
<dbReference type="GO" id="GO:0005509">
    <property type="term" value="F:calcium ion binding"/>
    <property type="evidence" value="ECO:0007669"/>
    <property type="project" value="InterPro"/>
</dbReference>
<reference evidence="8" key="1">
    <citation type="submission" date="2016-06" db="EMBL/GenBank/DDBJ databases">
        <title>Draft Genome sequence of the fungus Inonotus baumii.</title>
        <authorList>
            <person name="Zhu H."/>
            <person name="Lin W."/>
        </authorList>
    </citation>
    <scope>NUCLEOTIDE SEQUENCE</scope>
    <source>
        <strain evidence="8">821</strain>
    </source>
</reference>
<dbReference type="InterPro" id="IPR006047">
    <property type="entry name" value="GH13_cat_dom"/>
</dbReference>
<dbReference type="EMBL" id="LNZH02000214">
    <property type="protein sequence ID" value="OCB84702.1"/>
    <property type="molecule type" value="Genomic_DNA"/>
</dbReference>
<dbReference type="AlphaFoldDB" id="A0A9Q5HRK7"/>
<comment type="cofactor">
    <cofactor evidence="1">
        <name>Ca(2+)</name>
        <dbReference type="ChEBI" id="CHEBI:29108"/>
    </cofactor>
</comment>
<evidence type="ECO:0000313" key="9">
    <source>
        <dbReference type="Proteomes" id="UP000757232"/>
    </source>
</evidence>
<evidence type="ECO:0000256" key="1">
    <source>
        <dbReference type="ARBA" id="ARBA00001913"/>
    </source>
</evidence>
<evidence type="ECO:0000256" key="3">
    <source>
        <dbReference type="ARBA" id="ARBA00022723"/>
    </source>
</evidence>
<dbReference type="InterPro" id="IPR013780">
    <property type="entry name" value="Glyco_hydro_b"/>
</dbReference>
<comment type="caution">
    <text evidence="8">The sequence shown here is derived from an EMBL/GenBank/DDBJ whole genome shotgun (WGS) entry which is preliminary data.</text>
</comment>
<evidence type="ECO:0000256" key="4">
    <source>
        <dbReference type="ARBA" id="ARBA00022801"/>
    </source>
</evidence>
<organism evidence="8 9">
    <name type="scientific">Sanghuangporus baumii</name>
    <name type="common">Phellinus baumii</name>
    <dbReference type="NCBI Taxonomy" id="108892"/>
    <lineage>
        <taxon>Eukaryota</taxon>
        <taxon>Fungi</taxon>
        <taxon>Dikarya</taxon>
        <taxon>Basidiomycota</taxon>
        <taxon>Agaricomycotina</taxon>
        <taxon>Agaricomycetes</taxon>
        <taxon>Hymenochaetales</taxon>
        <taxon>Hymenochaetaceae</taxon>
        <taxon>Sanghuangporus</taxon>
    </lineage>
</organism>
<comment type="similarity">
    <text evidence="2">Belongs to the glycosyl hydrolase 13 family.</text>
</comment>
<dbReference type="SUPFAM" id="SSF51011">
    <property type="entry name" value="Glycosyl hydrolase domain"/>
    <property type="match status" value="1"/>
</dbReference>
<keyword evidence="3" id="KW-0479">Metal-binding</keyword>
<evidence type="ECO:0000256" key="5">
    <source>
        <dbReference type="ARBA" id="ARBA00023277"/>
    </source>
</evidence>
<gene>
    <name evidence="8" type="ORF">A7U60_g8222</name>
</gene>